<feature type="compositionally biased region" description="Polar residues" evidence="1">
    <location>
        <begin position="151"/>
        <end position="173"/>
    </location>
</feature>
<protein>
    <submittedName>
        <fullName evidence="2">Uncharacterized protein</fullName>
    </submittedName>
</protein>
<feature type="compositionally biased region" description="Basic and acidic residues" evidence="1">
    <location>
        <begin position="236"/>
        <end position="249"/>
    </location>
</feature>
<feature type="compositionally biased region" description="Acidic residues" evidence="1">
    <location>
        <begin position="250"/>
        <end position="260"/>
    </location>
</feature>
<dbReference type="EMBL" id="KQ964247">
    <property type="protein sequence ID" value="KXJ94516.1"/>
    <property type="molecule type" value="Genomic_DNA"/>
</dbReference>
<reference evidence="3" key="1">
    <citation type="submission" date="2016-02" db="EMBL/GenBank/DDBJ databases">
        <title>Draft genome sequence of Microdochium bolleyi, a fungal endophyte of beachgrass.</title>
        <authorList>
            <consortium name="DOE Joint Genome Institute"/>
            <person name="David A.S."/>
            <person name="May G."/>
            <person name="Haridas S."/>
            <person name="Lim J."/>
            <person name="Wang M."/>
            <person name="Labutti K."/>
            <person name="Lipzen A."/>
            <person name="Barry K."/>
            <person name="Grigoriev I.V."/>
        </authorList>
    </citation>
    <scope>NUCLEOTIDE SEQUENCE [LARGE SCALE GENOMIC DNA]</scope>
    <source>
        <strain evidence="3">J235TASD1</strain>
    </source>
</reference>
<gene>
    <name evidence="2" type="ORF">Micbo1qcDRAFT_159699</name>
</gene>
<keyword evidence="3" id="KW-1185">Reference proteome</keyword>
<dbReference type="STRING" id="196109.A0A136JBN2"/>
<feature type="compositionally biased region" description="Basic and acidic residues" evidence="1">
    <location>
        <begin position="284"/>
        <end position="302"/>
    </location>
</feature>
<feature type="region of interest" description="Disordered" evidence="1">
    <location>
        <begin position="1"/>
        <end position="129"/>
    </location>
</feature>
<accession>A0A136JBN2</accession>
<feature type="region of interest" description="Disordered" evidence="1">
    <location>
        <begin position="151"/>
        <end position="389"/>
    </location>
</feature>
<sequence length="389" mass="41904">MPRPPRRAAPKRAAAPTAVPAAAPAVETEPQPTAPSSDIYNVSDREKNAASQRRRSARISSAPTAANLPPSKALNDARKRRDSALDRLENMTSTDSVAGKDGDAALDRSDASLEMSRREEAATPLQGRLADITGLDLDDSMFDDINTTYNTIEPASAGPASTSRLKDSSTITASHFKRRPRAGSFLSRDDGPIRPSSRAGPNTPGLSSTFNIGNFKRRAREPSILGTAQKSRVRQASRDIESDLERGLGDDDNDDDDSAPEAESTPFKKTKRQSGQGVPTEPANEPRESRKRKSTEGHEQRQRSSPAITRGRTAEQAEPSDSELSELEGEEPSLPPMPQTTRGRQSTPDRPSAPGLPSTPVMDEELMAPPLSTDSSEGEDNAWPPVRPL</sequence>
<name>A0A136JBN2_9PEZI</name>
<feature type="compositionally biased region" description="Basic and acidic residues" evidence="1">
    <location>
        <begin position="98"/>
        <end position="121"/>
    </location>
</feature>
<feature type="compositionally biased region" description="Low complexity" evidence="1">
    <location>
        <begin position="11"/>
        <end position="35"/>
    </location>
</feature>
<feature type="compositionally biased region" description="Basic residues" evidence="1">
    <location>
        <begin position="1"/>
        <end position="10"/>
    </location>
</feature>
<evidence type="ECO:0000256" key="1">
    <source>
        <dbReference type="SAM" id="MobiDB-lite"/>
    </source>
</evidence>
<evidence type="ECO:0000313" key="2">
    <source>
        <dbReference type="EMBL" id="KXJ94516.1"/>
    </source>
</evidence>
<organism evidence="2 3">
    <name type="scientific">Microdochium bolleyi</name>
    <dbReference type="NCBI Taxonomy" id="196109"/>
    <lineage>
        <taxon>Eukaryota</taxon>
        <taxon>Fungi</taxon>
        <taxon>Dikarya</taxon>
        <taxon>Ascomycota</taxon>
        <taxon>Pezizomycotina</taxon>
        <taxon>Sordariomycetes</taxon>
        <taxon>Xylariomycetidae</taxon>
        <taxon>Xylariales</taxon>
        <taxon>Microdochiaceae</taxon>
        <taxon>Microdochium</taxon>
    </lineage>
</organism>
<proteinExistence type="predicted"/>
<evidence type="ECO:0000313" key="3">
    <source>
        <dbReference type="Proteomes" id="UP000070501"/>
    </source>
</evidence>
<dbReference type="AlphaFoldDB" id="A0A136JBN2"/>
<dbReference type="Proteomes" id="UP000070501">
    <property type="component" value="Unassembled WGS sequence"/>
</dbReference>
<dbReference type="InParanoid" id="A0A136JBN2"/>
<feature type="compositionally biased region" description="Polar residues" evidence="1">
    <location>
        <begin position="339"/>
        <end position="349"/>
    </location>
</feature>
<feature type="non-terminal residue" evidence="2">
    <location>
        <position position="389"/>
    </location>
</feature>
<dbReference type="OrthoDB" id="5423493at2759"/>
<feature type="compositionally biased region" description="Basic and acidic residues" evidence="1">
    <location>
        <begin position="75"/>
        <end position="89"/>
    </location>
</feature>
<feature type="compositionally biased region" description="Acidic residues" evidence="1">
    <location>
        <begin position="318"/>
        <end position="331"/>
    </location>
</feature>